<dbReference type="Gene3D" id="1.10.260.40">
    <property type="entry name" value="lambda repressor-like DNA-binding domains"/>
    <property type="match status" value="1"/>
</dbReference>
<keyword evidence="4" id="KW-1185">Reference proteome</keyword>
<organism evidence="3 4">
    <name type="scientific">Azospirillum himalayense</name>
    <dbReference type="NCBI Taxonomy" id="654847"/>
    <lineage>
        <taxon>Bacteria</taxon>
        <taxon>Pseudomonadati</taxon>
        <taxon>Pseudomonadota</taxon>
        <taxon>Alphaproteobacteria</taxon>
        <taxon>Rhodospirillales</taxon>
        <taxon>Azospirillaceae</taxon>
        <taxon>Azospirillum</taxon>
    </lineage>
</organism>
<feature type="compositionally biased region" description="Basic residues" evidence="1">
    <location>
        <begin position="74"/>
        <end position="87"/>
    </location>
</feature>
<dbReference type="CDD" id="cd00093">
    <property type="entry name" value="HTH_XRE"/>
    <property type="match status" value="1"/>
</dbReference>
<dbReference type="Pfam" id="PF01381">
    <property type="entry name" value="HTH_3"/>
    <property type="match status" value="1"/>
</dbReference>
<dbReference type="PROSITE" id="PS50943">
    <property type="entry name" value="HTH_CROC1"/>
    <property type="match status" value="1"/>
</dbReference>
<accession>A0ABW0G2Y8</accession>
<dbReference type="SUPFAM" id="SSF47413">
    <property type="entry name" value="lambda repressor-like DNA-binding domains"/>
    <property type="match status" value="1"/>
</dbReference>
<gene>
    <name evidence="3" type="ORF">ACFPMG_10635</name>
</gene>
<proteinExistence type="predicted"/>
<feature type="domain" description="HTH cro/C1-type" evidence="2">
    <location>
        <begin position="29"/>
        <end position="65"/>
    </location>
</feature>
<feature type="region of interest" description="Disordered" evidence="1">
    <location>
        <begin position="72"/>
        <end position="96"/>
    </location>
</feature>
<sequence length="96" mass="10599">MPCSMHRNAMRCALTRALFVSHSAFMEEIARIRKDLGISQTAFAELLGVSQAKVSRWEAGVSTPSKAEMIAARTLRRPKRPPRRKSTPAHPNQGAA</sequence>
<dbReference type="InterPro" id="IPR010982">
    <property type="entry name" value="Lambda_DNA-bd_dom_sf"/>
</dbReference>
<reference evidence="4" key="1">
    <citation type="journal article" date="2019" name="Int. J. Syst. Evol. Microbiol.">
        <title>The Global Catalogue of Microorganisms (GCM) 10K type strain sequencing project: providing services to taxonomists for standard genome sequencing and annotation.</title>
        <authorList>
            <consortium name="The Broad Institute Genomics Platform"/>
            <consortium name="The Broad Institute Genome Sequencing Center for Infectious Disease"/>
            <person name="Wu L."/>
            <person name="Ma J."/>
        </authorList>
    </citation>
    <scope>NUCLEOTIDE SEQUENCE [LARGE SCALE GENOMIC DNA]</scope>
    <source>
        <strain evidence="4">CCUG 58760</strain>
    </source>
</reference>
<name>A0ABW0G2Y8_9PROT</name>
<comment type="caution">
    <text evidence="3">The sequence shown here is derived from an EMBL/GenBank/DDBJ whole genome shotgun (WGS) entry which is preliminary data.</text>
</comment>
<dbReference type="InterPro" id="IPR001387">
    <property type="entry name" value="Cro/C1-type_HTH"/>
</dbReference>
<dbReference type="RefSeq" id="WP_376995096.1">
    <property type="nucleotide sequence ID" value="NZ_JBHSLC010000013.1"/>
</dbReference>
<dbReference type="SMART" id="SM00530">
    <property type="entry name" value="HTH_XRE"/>
    <property type="match status" value="1"/>
</dbReference>
<evidence type="ECO:0000313" key="4">
    <source>
        <dbReference type="Proteomes" id="UP001596166"/>
    </source>
</evidence>
<evidence type="ECO:0000313" key="3">
    <source>
        <dbReference type="EMBL" id="MFC5355462.1"/>
    </source>
</evidence>
<evidence type="ECO:0000256" key="1">
    <source>
        <dbReference type="SAM" id="MobiDB-lite"/>
    </source>
</evidence>
<protein>
    <submittedName>
        <fullName evidence="3">Helix-turn-helix domain-containing protein</fullName>
    </submittedName>
</protein>
<dbReference type="EMBL" id="JBHSLC010000013">
    <property type="protein sequence ID" value="MFC5355462.1"/>
    <property type="molecule type" value="Genomic_DNA"/>
</dbReference>
<evidence type="ECO:0000259" key="2">
    <source>
        <dbReference type="PROSITE" id="PS50943"/>
    </source>
</evidence>
<dbReference type="Proteomes" id="UP001596166">
    <property type="component" value="Unassembled WGS sequence"/>
</dbReference>